<feature type="transmembrane region" description="Helical" evidence="1">
    <location>
        <begin position="118"/>
        <end position="136"/>
    </location>
</feature>
<feature type="transmembrane region" description="Helical" evidence="1">
    <location>
        <begin position="21"/>
        <end position="41"/>
    </location>
</feature>
<protein>
    <submittedName>
        <fullName evidence="3">Lysosomal-associated transmembrane protein 4B-like</fullName>
    </submittedName>
</protein>
<reference evidence="3" key="1">
    <citation type="submission" date="2025-08" db="UniProtKB">
        <authorList>
            <consortium name="RefSeq"/>
        </authorList>
    </citation>
    <scope>IDENTIFICATION</scope>
    <source>
        <tissue evidence="3">Testes</tissue>
    </source>
</reference>
<feature type="transmembrane region" description="Helical" evidence="1">
    <location>
        <begin position="53"/>
        <end position="75"/>
    </location>
</feature>
<keyword evidence="1" id="KW-0812">Transmembrane</keyword>
<dbReference type="InterPro" id="IPR031720">
    <property type="entry name" value="DUF4728"/>
</dbReference>
<gene>
    <name evidence="3" type="primary">LOC100378476</name>
</gene>
<keyword evidence="2" id="KW-1185">Reference proteome</keyword>
<evidence type="ECO:0000313" key="3">
    <source>
        <dbReference type="RefSeq" id="XP_002737171.1"/>
    </source>
</evidence>
<sequence>MTIITTCCCCMNTRTGTIVSGIYTTILAGIRLIMMLSALASAGDKAGGLISSYIIDLLLLIGLLIVSIILIYGAIKDNRILLVPWMVFMVIFIILTLITTIIIIVYASFSSWVTWSNIIWFVIFNTINIYCLLCVISQYQELKEGRGTADYHRQLAASRGRPVVVTTTTTPARVEKA</sequence>
<dbReference type="Pfam" id="PF15860">
    <property type="entry name" value="DUF4728"/>
    <property type="match status" value="1"/>
</dbReference>
<keyword evidence="1" id="KW-0472">Membrane</keyword>
<feature type="transmembrane region" description="Helical" evidence="1">
    <location>
        <begin position="82"/>
        <end position="106"/>
    </location>
</feature>
<dbReference type="PANTHER" id="PTHR36694">
    <property type="entry name" value="PASIFLORA 1, ISOFORM A-RELATED"/>
    <property type="match status" value="1"/>
</dbReference>
<dbReference type="RefSeq" id="XP_002737171.1">
    <property type="nucleotide sequence ID" value="XM_002737125.2"/>
</dbReference>
<dbReference type="PANTHER" id="PTHR36694:SF11">
    <property type="entry name" value="LP21121P-RELATED"/>
    <property type="match status" value="1"/>
</dbReference>
<dbReference type="GeneID" id="100378476"/>
<proteinExistence type="predicted"/>
<keyword evidence="1" id="KW-1133">Transmembrane helix</keyword>
<organism evidence="2 3">
    <name type="scientific">Saccoglossus kowalevskii</name>
    <name type="common">Acorn worm</name>
    <dbReference type="NCBI Taxonomy" id="10224"/>
    <lineage>
        <taxon>Eukaryota</taxon>
        <taxon>Metazoa</taxon>
        <taxon>Hemichordata</taxon>
        <taxon>Enteropneusta</taxon>
        <taxon>Harrimaniidae</taxon>
        <taxon>Saccoglossus</taxon>
    </lineage>
</organism>
<dbReference type="Proteomes" id="UP000694865">
    <property type="component" value="Unplaced"/>
</dbReference>
<accession>A0ABM0GTR3</accession>
<evidence type="ECO:0000313" key="2">
    <source>
        <dbReference type="Proteomes" id="UP000694865"/>
    </source>
</evidence>
<evidence type="ECO:0000256" key="1">
    <source>
        <dbReference type="SAM" id="Phobius"/>
    </source>
</evidence>
<name>A0ABM0GTR3_SACKO</name>